<reference evidence="3" key="1">
    <citation type="journal article" date="2015" name="BMC Genomics">
        <title>Genome mining reveals unlocked bioactive potential of marine Gram-negative bacteria.</title>
        <authorList>
            <person name="Machado H."/>
            <person name="Sonnenschein E.C."/>
            <person name="Melchiorsen J."/>
            <person name="Gram L."/>
        </authorList>
    </citation>
    <scope>NUCLEOTIDE SEQUENCE</scope>
    <source>
        <strain evidence="3">S2052</strain>
    </source>
</reference>
<evidence type="ECO:0000256" key="2">
    <source>
        <dbReference type="SAM" id="SignalP"/>
    </source>
</evidence>
<feature type="region of interest" description="Disordered" evidence="1">
    <location>
        <begin position="148"/>
        <end position="170"/>
    </location>
</feature>
<feature type="compositionally biased region" description="Polar residues" evidence="1">
    <location>
        <begin position="151"/>
        <end position="169"/>
    </location>
</feature>
<name>A0A837GAQ2_9VIBR</name>
<evidence type="ECO:0000313" key="3">
    <source>
        <dbReference type="EMBL" id="KJY77566.1"/>
    </source>
</evidence>
<sequence>MKMNIRTLSLGLVATTMAWLTNASPSYQDTDTHYLAFEAEDYHNIIRHNGDNDGFNVVSIDEFTSEFGTSVLPANSAYPASENRALLADFRYEYDMNQSTVEYQVVFQTPGTYRLYYRRSMFEKDNGSSYGGEDSFFYANEFDGEEFVQHGSRQSQDSDGESNPESNPSEGKFFWYRVNNDFTVTQQDVGKVLTFSIRDREKGFALDRFIFSLDHDLDMEETPKDGDGNQLDELVNSPKLKPEPVSHLFPMDYVPHYESDEEISERESELRTRRDDYIGYLFEQDQLGNSELLIDELIRQNNDQDDFKSALKTLVTLVSQERFFPHWKDRVVERFHHEGELARLNAQKIIQESNGEINDLVQVNPIRHYTDYAWALYELGVFNDDDDAAVAFRQNFETFVTQYIEGTAPYFDNAYFTGGYNKHVTAMDIASTITLLYKSSLTYPRVKEAFYAFWYNVTQMSYDGDNSPHYDAGTGFSIILNIAVRHGKENDVIQSEHLLRMMDRMSRTVMPSGQSAKWGKSMESVSAGQIKISAGGNLPWILKMGYRLWHHPHYLYMARKYQAFLYQDHGPFAGKEYAPDLWPLGIDAFDIELAKPSSGDTLSRTTPRITSCCHKDGLLLGRGDTNYVDVQDKLILSTGHHPRAPYMLMDLSYTQHKAAHDHRSGIDNHNFNGAHTVTRMKRWAEANKNNGIYINPAQYEYPSAPYPSKEVSAPGDNERFKQVMGYDPSFDYEVEEYSTQQLSDDAAYGVVKYRRYQYEGVVAKRETVLLHNGVLVVLDTLSTTPTYSGDHIGGALYQVLPQLKSSQGDNWILLKGQQKMLPIGLPSGELQQLDALLVFDASNEDVEVKLTRNTWDNEEREWFSASKPLGTGESFKIVSLILPLRNSHMIHSFVNTIDIKYKSESTLVTIPYNSTQNLKVAFHSNQPASVSYDNFSEKITQSE</sequence>
<feature type="chain" id="PRO_5043826195" evidence="2">
    <location>
        <begin position="24"/>
        <end position="943"/>
    </location>
</feature>
<dbReference type="AlphaFoldDB" id="A0A837GAQ2"/>
<accession>A0A837GAQ2</accession>
<dbReference type="EMBL" id="JXXR01000001">
    <property type="protein sequence ID" value="KJY77566.1"/>
    <property type="molecule type" value="Genomic_DNA"/>
</dbReference>
<feature type="signal peptide" evidence="2">
    <location>
        <begin position="1"/>
        <end position="23"/>
    </location>
</feature>
<keyword evidence="2" id="KW-0732">Signal</keyword>
<organism evidence="3">
    <name type="scientific">Vibrio coralliilyticus</name>
    <dbReference type="NCBI Taxonomy" id="190893"/>
    <lineage>
        <taxon>Bacteria</taxon>
        <taxon>Pseudomonadati</taxon>
        <taxon>Pseudomonadota</taxon>
        <taxon>Gammaproteobacteria</taxon>
        <taxon>Vibrionales</taxon>
        <taxon>Vibrionaceae</taxon>
        <taxon>Vibrio</taxon>
    </lineage>
</organism>
<comment type="caution">
    <text evidence="3">The sequence shown here is derived from an EMBL/GenBank/DDBJ whole genome shotgun (WGS) entry which is preliminary data.</text>
</comment>
<gene>
    <name evidence="3" type="ORF">TW71_00610</name>
</gene>
<protein>
    <submittedName>
        <fullName evidence="3">Uncharacterized protein</fullName>
    </submittedName>
</protein>
<proteinExistence type="predicted"/>
<evidence type="ECO:0000256" key="1">
    <source>
        <dbReference type="SAM" id="MobiDB-lite"/>
    </source>
</evidence>